<protein>
    <recommendedName>
        <fullName evidence="2">DNA transfer protein</fullName>
    </recommendedName>
</protein>
<accession>A0A6J7X2Z3</accession>
<evidence type="ECO:0008006" key="2">
    <source>
        <dbReference type="Google" id="ProtNLM"/>
    </source>
</evidence>
<organism evidence="1">
    <name type="scientific">uncultured Caudovirales phage</name>
    <dbReference type="NCBI Taxonomy" id="2100421"/>
    <lineage>
        <taxon>Viruses</taxon>
        <taxon>Duplodnaviria</taxon>
        <taxon>Heunggongvirae</taxon>
        <taxon>Uroviricota</taxon>
        <taxon>Caudoviricetes</taxon>
        <taxon>Peduoviridae</taxon>
        <taxon>Maltschvirus</taxon>
        <taxon>Maltschvirus maltsch</taxon>
    </lineage>
</organism>
<sequence>MNGLLDIFGTGGTDTLSLLGMSPEAIQRGRDDAQAQALYSLAGSLLSGGPTGLSIVRGLQQGSQAYKNAMQGQLQEQFQGFQLQDALRKRKMEEDALKRQQAIDRAVAGSYQPAQAAAPAQFYGEATQMPLMDDEGQMMPGATAPVAARAAGLDLQSLAPLLERSPEGRKTLNDLLASRKAMRPETFSLAEGTQQFERDPFTGQVRQVAAGAPKTFSLAEGATQFERDPSTGQIRQVATGAQKREPIQFQDLGNVVIGIQNGQEVLRLPKGLAPQRPEAAPSLQTIETDTGVMAFNPKTGQVSPVLQDGKPVMGKNVGSLTEGQGNSVTYGLRMKQSDDILKPLENAGLKDTGKIRSGVSGTLGAVPLIGEALARGSDNIFNTLPGILGGLSPEQQKVIQARTNFITAILRKESGASISPTEFATAEKNYFPAPGDPEEVVRQKQASREAAIKGMKISAGPGAKFIDQGQAPAFVGGDLASQAAAELERRQRGGR</sequence>
<gene>
    <name evidence="1" type="ORF">UFOVP378_19</name>
</gene>
<name>A0A6J7X2Z3_9CAUD</name>
<evidence type="ECO:0000313" key="1">
    <source>
        <dbReference type="EMBL" id="CAB5222654.1"/>
    </source>
</evidence>
<reference evidence="1" key="1">
    <citation type="submission" date="2020-05" db="EMBL/GenBank/DDBJ databases">
        <authorList>
            <person name="Chiriac C."/>
            <person name="Salcher M."/>
            <person name="Ghai R."/>
            <person name="Kavagutti S V."/>
        </authorList>
    </citation>
    <scope>NUCLEOTIDE SEQUENCE</scope>
</reference>
<dbReference type="EMBL" id="LR798306">
    <property type="protein sequence ID" value="CAB5222654.1"/>
    <property type="molecule type" value="Genomic_DNA"/>
</dbReference>
<proteinExistence type="predicted"/>